<gene>
    <name evidence="6" type="ORF">J2S49_000078</name>
</gene>
<dbReference type="InterPro" id="IPR036986">
    <property type="entry name" value="S4_RNA-bd_sf"/>
</dbReference>
<dbReference type="Gene3D" id="3.10.290.10">
    <property type="entry name" value="RNA-binding S4 domain"/>
    <property type="match status" value="1"/>
</dbReference>
<dbReference type="PANTHER" id="PTHR47683:SF2">
    <property type="entry name" value="RNA-BINDING S4 DOMAIN-CONTAINING PROTEIN"/>
    <property type="match status" value="1"/>
</dbReference>
<evidence type="ECO:0000256" key="2">
    <source>
        <dbReference type="ARBA" id="ARBA00023235"/>
    </source>
</evidence>
<dbReference type="Pfam" id="PF01479">
    <property type="entry name" value="S4"/>
    <property type="match status" value="1"/>
</dbReference>
<evidence type="ECO:0000256" key="1">
    <source>
        <dbReference type="ARBA" id="ARBA00008348"/>
    </source>
</evidence>
<proteinExistence type="inferred from homology"/>
<dbReference type="InterPro" id="IPR018496">
    <property type="entry name" value="PsdUridine_synth_RsuA/RluB_CS"/>
</dbReference>
<dbReference type="InterPro" id="IPR002942">
    <property type="entry name" value="S4_RNA-bd"/>
</dbReference>
<accession>A0ABT9N8H6</accession>
<evidence type="ECO:0000256" key="3">
    <source>
        <dbReference type="PROSITE-ProRule" id="PRU00182"/>
    </source>
</evidence>
<dbReference type="SUPFAM" id="SSF55120">
    <property type="entry name" value="Pseudouridine synthase"/>
    <property type="match status" value="1"/>
</dbReference>
<dbReference type="InterPro" id="IPR006145">
    <property type="entry name" value="PsdUridine_synth_RsuA/RluA"/>
</dbReference>
<dbReference type="InterPro" id="IPR000748">
    <property type="entry name" value="PsdUridine_synth_RsuA/RluB/E/F"/>
</dbReference>
<dbReference type="EMBL" id="JAUSQW010000001">
    <property type="protein sequence ID" value="MDP9800002.1"/>
    <property type="molecule type" value="Genomic_DNA"/>
</dbReference>
<dbReference type="InterPro" id="IPR050343">
    <property type="entry name" value="RsuA_PseudoU_synthase"/>
</dbReference>
<dbReference type="Pfam" id="PF00849">
    <property type="entry name" value="PseudoU_synth_2"/>
    <property type="match status" value="1"/>
</dbReference>
<evidence type="ECO:0000256" key="4">
    <source>
        <dbReference type="RuleBase" id="RU003887"/>
    </source>
</evidence>
<comment type="caution">
    <text evidence="6">The sequence shown here is derived from an EMBL/GenBank/DDBJ whole genome shotgun (WGS) entry which is preliminary data.</text>
</comment>
<evidence type="ECO:0000313" key="6">
    <source>
        <dbReference type="EMBL" id="MDP9800002.1"/>
    </source>
</evidence>
<dbReference type="PROSITE" id="PS01149">
    <property type="entry name" value="PSI_RSU"/>
    <property type="match status" value="1"/>
</dbReference>
<evidence type="ECO:0000259" key="5">
    <source>
        <dbReference type="SMART" id="SM00363"/>
    </source>
</evidence>
<dbReference type="SMART" id="SM00363">
    <property type="entry name" value="S4"/>
    <property type="match status" value="1"/>
</dbReference>
<dbReference type="PROSITE" id="PS50889">
    <property type="entry name" value="S4"/>
    <property type="match status" value="1"/>
</dbReference>
<keyword evidence="3" id="KW-0694">RNA-binding</keyword>
<comment type="similarity">
    <text evidence="1 4">Belongs to the pseudouridine synthase RsuA family.</text>
</comment>
<organism evidence="6 7">
    <name type="scientific">Arcanobacterium wilhelmae</name>
    <dbReference type="NCBI Taxonomy" id="1803177"/>
    <lineage>
        <taxon>Bacteria</taxon>
        <taxon>Bacillati</taxon>
        <taxon>Actinomycetota</taxon>
        <taxon>Actinomycetes</taxon>
        <taxon>Actinomycetales</taxon>
        <taxon>Actinomycetaceae</taxon>
        <taxon>Arcanobacterium</taxon>
    </lineage>
</organism>
<keyword evidence="7" id="KW-1185">Reference proteome</keyword>
<keyword evidence="2 4" id="KW-0413">Isomerase</keyword>
<name>A0ABT9N8H6_9ACTO</name>
<dbReference type="CDD" id="cd00165">
    <property type="entry name" value="S4"/>
    <property type="match status" value="1"/>
</dbReference>
<dbReference type="SUPFAM" id="SSF55174">
    <property type="entry name" value="Alpha-L RNA-binding motif"/>
    <property type="match status" value="1"/>
</dbReference>
<protein>
    <recommendedName>
        <fullName evidence="4">Pseudouridine synthase</fullName>
        <ecNumber evidence="4">5.4.99.-</ecNumber>
    </recommendedName>
</protein>
<dbReference type="GO" id="GO:0160139">
    <property type="term" value="F:23S rRNA pseudouridine(2605) synthase activity"/>
    <property type="evidence" value="ECO:0007669"/>
    <property type="project" value="UniProtKB-EC"/>
</dbReference>
<dbReference type="InterPro" id="IPR020094">
    <property type="entry name" value="TruA/RsuA/RluB/E/F_N"/>
</dbReference>
<dbReference type="CDD" id="cd02870">
    <property type="entry name" value="PseudoU_synth_RsuA_like"/>
    <property type="match status" value="1"/>
</dbReference>
<evidence type="ECO:0000313" key="7">
    <source>
        <dbReference type="Proteomes" id="UP001235966"/>
    </source>
</evidence>
<dbReference type="Gene3D" id="3.30.70.1560">
    <property type="entry name" value="Alpha-L RNA-binding motif"/>
    <property type="match status" value="1"/>
</dbReference>
<dbReference type="PANTHER" id="PTHR47683">
    <property type="entry name" value="PSEUDOURIDINE SYNTHASE FAMILY PROTEIN-RELATED"/>
    <property type="match status" value="1"/>
</dbReference>
<dbReference type="InterPro" id="IPR020103">
    <property type="entry name" value="PsdUridine_synth_cat_dom_sf"/>
</dbReference>
<dbReference type="NCBIfam" id="TIGR00093">
    <property type="entry name" value="pseudouridine synthase"/>
    <property type="match status" value="1"/>
</dbReference>
<feature type="domain" description="RNA-binding S4" evidence="5">
    <location>
        <begin position="12"/>
        <end position="72"/>
    </location>
</feature>
<dbReference type="InterPro" id="IPR042092">
    <property type="entry name" value="PsdUridine_s_RsuA/RluB/E/F_cat"/>
</dbReference>
<dbReference type="Proteomes" id="UP001235966">
    <property type="component" value="Unassembled WGS sequence"/>
</dbReference>
<dbReference type="EC" id="5.4.99.-" evidence="4"/>
<reference evidence="6 7" key="1">
    <citation type="submission" date="2023-07" db="EMBL/GenBank/DDBJ databases">
        <title>Sequencing the genomes of 1000 actinobacteria strains.</title>
        <authorList>
            <person name="Klenk H.-P."/>
        </authorList>
    </citation>
    <scope>NUCLEOTIDE SEQUENCE [LARGE SCALE GENOMIC DNA]</scope>
    <source>
        <strain evidence="6 7">DSM 102162</strain>
    </source>
</reference>
<sequence>MRQQDMHNPNGERLQKILAHAGVASRRAAEELIAEGRVEVNGQVIRQLGIRVDPTQVSIHVDGMPVQLDQSKLTVAVYKEPGVVSTMHDDQGRRTLAEYIQDRPERLFHVGRLDIDTEGLILLTNDGELAHRLTHPSYEIPKTYIARVEGTVTRGLGKVLEKGITLEDGPIHVDKFVLREAQRKNSIIEVTLHSGRNRIVRRMMEEVGHPVMELVRTQFGNIQVGHLKPGRYRQIAGSELGALMHMVGM</sequence>
<dbReference type="Gene3D" id="3.30.70.580">
    <property type="entry name" value="Pseudouridine synthase I, catalytic domain, N-terminal subdomain"/>
    <property type="match status" value="1"/>
</dbReference>
<dbReference type="RefSeq" id="WP_278057422.1">
    <property type="nucleotide sequence ID" value="NZ_CP121247.1"/>
</dbReference>